<feature type="compositionally biased region" description="Acidic residues" evidence="12">
    <location>
        <begin position="218"/>
        <end position="245"/>
    </location>
</feature>
<dbReference type="InterPro" id="IPR036188">
    <property type="entry name" value="FAD/NAD-bd_sf"/>
</dbReference>
<dbReference type="GO" id="GO:0005759">
    <property type="term" value="C:mitochondrial matrix"/>
    <property type="evidence" value="ECO:0007669"/>
    <property type="project" value="UniProtKB-ARBA"/>
</dbReference>
<feature type="compositionally biased region" description="Polar residues" evidence="12">
    <location>
        <begin position="115"/>
        <end position="125"/>
    </location>
</feature>
<dbReference type="PANTHER" id="PTHR22912:SF151">
    <property type="entry name" value="DIHYDROLIPOYL DEHYDROGENASE, MITOCHONDRIAL"/>
    <property type="match status" value="1"/>
</dbReference>
<dbReference type="PRINTS" id="PR00368">
    <property type="entry name" value="FADPNR"/>
</dbReference>
<dbReference type="PROSITE" id="PS51366">
    <property type="entry name" value="MI"/>
    <property type="match status" value="1"/>
</dbReference>
<feature type="region of interest" description="Disordered" evidence="12">
    <location>
        <begin position="1581"/>
        <end position="1768"/>
    </location>
</feature>
<evidence type="ECO:0000259" key="13">
    <source>
        <dbReference type="PROSITE" id="PS51366"/>
    </source>
</evidence>
<evidence type="ECO:0000256" key="4">
    <source>
        <dbReference type="ARBA" id="ARBA00022630"/>
    </source>
</evidence>
<evidence type="ECO:0000256" key="2">
    <source>
        <dbReference type="ARBA" id="ARBA00007532"/>
    </source>
</evidence>
<dbReference type="Pfam" id="PF11719">
    <property type="entry name" value="Drc1-Sld2"/>
    <property type="match status" value="1"/>
</dbReference>
<dbReference type="InterPro" id="IPR012999">
    <property type="entry name" value="Pyr_OxRdtase_I_AS"/>
</dbReference>
<evidence type="ECO:0000256" key="7">
    <source>
        <dbReference type="ARBA" id="ARBA00023027"/>
    </source>
</evidence>
<proteinExistence type="inferred from homology"/>
<comment type="miscellaneous">
    <text evidence="11">The active site is a redox-active disulfide bond.</text>
</comment>
<dbReference type="GO" id="GO:0003723">
    <property type="term" value="F:RNA binding"/>
    <property type="evidence" value="ECO:0007669"/>
    <property type="project" value="InterPro"/>
</dbReference>
<dbReference type="EC" id="1.8.1.4" evidence="3 11"/>
<evidence type="ECO:0000256" key="3">
    <source>
        <dbReference type="ARBA" id="ARBA00012608"/>
    </source>
</evidence>
<dbReference type="InterPro" id="IPR016024">
    <property type="entry name" value="ARM-type_fold"/>
</dbReference>
<dbReference type="GO" id="GO:0005634">
    <property type="term" value="C:nucleus"/>
    <property type="evidence" value="ECO:0007669"/>
    <property type="project" value="UniProtKB-SubCell"/>
</dbReference>
<keyword evidence="7 11" id="KW-0520">NAD</keyword>
<evidence type="ECO:0000313" key="14">
    <source>
        <dbReference type="EMBL" id="KAF2244616.1"/>
    </source>
</evidence>
<dbReference type="PANTHER" id="PTHR22912">
    <property type="entry name" value="DISULFIDE OXIDOREDUCTASE"/>
    <property type="match status" value="1"/>
</dbReference>
<keyword evidence="10 11" id="KW-0676">Redox-active center</keyword>
<sequence>MRQRQYGGPKLPKALQEQFGDPANRGKDGRSRNGQLNRKDRRKADREAKKAQRSHHSSRPQAAQKQVQNDRRHPQPASPSEEDGESDGESPPPAPLPGREDTRKPLKGILKKSQSDTQPVLNTEPSPSPPPKVSRAVKDRLAQDDAEIAGLEKKLGIKRRKKAKDLDDGLDDIFGDLGGLESDEEMLAARTSKRKRAEDNEWLATKRQRALKEHAEDSDNEESDLSEDLGSDELGSEELDVEENREDDRGSNFSGFGSEGDEDEQPRVRENPYVAPVAPSTVTSTKYIPPALRAPPSSDAEALARLRRQIQGLLNRLSDANMMTILRDVERVYQNNPRGYVTTTLIDLLFGLLADETTLLDTFLILHAGFIAAIYKVIGPDFGAQMVERIVFEFDTYYQRNKDGSGKQSTNLMSVVAELYCFQVIGSNLVFDYIKLFLDELSEINTELLLRIVRVSGSQLRQDDPTSLKDIVVRLQKSVTEVGESNLPVRTKFMIETINDLKNNRMKTGVTASAIASEHTVRMKKQLGTLNMRNLKGTEPMRVGLTDIRDTEKRGKWWLVGASWRNDTASETQYRKSRVTETEELVAFDGEENGEVDLVQLAREQRMNTDIRRAIFVTIMSATDYKDAHIRLLKLNLKKAQEMEIPRVIVHCAGCEKIYNPYYTLLARKFCSDHKTRKCFQFALWDIFKGLGERKTDDASEDEDEDTEAAISLRRVVNLGKFYGTLIAKDSLQITSLKVFNFPYLRLKTKTLVEVMLVTVILESQKGAKGGAKEKALLNIFVNVDAATEMIAGLQYFLKKVVSRTDITANKTEKETVRLRRGYASEAEEKDLVIIGGGVAGYVAAIKAGQAGMKVACIEKRGSLGGTCLNVGCIPSKSLLNNSYLYHQILHDTKNRGIIVGDVKLDIAAMMKAKDTSVTGLTKGIEFLFKKNNVEYIKGTGAFQDEHTVAVNLIDGGETTVRGKNIFIATGSEATPFPGLTIDEKKVITSTGAIALQEVPEKMVVIGGGIIGLEMGSVWSRLGAEVTVVEFLSQIGGPGMDAEVAKQTQKLLQKQGMKFKLNTKVTGGDTEGEGVKINTEAAKGGKEELLDADVVLVAIGRRPYTNGLGLENIGLEKDERGRMIIDQEYRTKIPHIRAIGDVTFGPMLAHKAEEEGVAAVEYLSKGYGHVNYGAIPSVMYTHPEVAWVGQSEQDLKAAGVKYKVGNFPFSANSRAKTNLDTEGFVKFISDAETDRILGIHIIGPNAGEMIAEGTLALECCTNITRPSDALGSFQGGRYGDVFQGDSLLGLPTANATMSTSELEQRCNALRHDLKIWEKKFAASHDGRRADREDIKADAAISQKYKEYNKLRDILSAKAAPQTPSRRAASRKPPRDVDRTPTAPKALASTPLKRKREVDVPTAKAVDSTAELLSPQGPTMIGPTPQRDGIVLGLFDLLPAETPSKARTVLGDVAPNILLTPSKNTGKAESETSLESRARGERTPLSAGKRFLLDQFVTPKKRKLDEQGTPTSAFKGFSTPAFLRRSNILDAIDETDEPTPRPAPWKRRGLGRSLSSMIQSLRKQEEDRLDEEADIMRELEMEAEGISVPKKPTVSQVLVEDSQFAMPLGPDRGLSSDEDDDEAAPDEKPRKVWKKKGLKRQTRRVIMKPNFTKPKPQQQQQQEVGSEDEVGVSETEANPQAAIDSGLSEDDGDSDYASDDSHNPKKRKTQQTKTKAAPTAQPKGSKAGQAGPVKTTARKVKATAHANYRRLKIKSKGGNGGKGRFGRRR</sequence>
<dbReference type="InterPro" id="IPR023753">
    <property type="entry name" value="FAD/NAD-binding_dom"/>
</dbReference>
<dbReference type="InterPro" id="IPR006258">
    <property type="entry name" value="Lipoamide_DH"/>
</dbReference>
<accession>A0A6A6I2U9</accession>
<dbReference type="GO" id="GO:0006260">
    <property type="term" value="P:DNA replication"/>
    <property type="evidence" value="ECO:0007669"/>
    <property type="project" value="InterPro"/>
</dbReference>
<dbReference type="GO" id="GO:0045254">
    <property type="term" value="C:pyruvate dehydrogenase complex"/>
    <property type="evidence" value="ECO:0007669"/>
    <property type="project" value="UniProtKB-ARBA"/>
</dbReference>
<protein>
    <recommendedName>
        <fullName evidence="3 11">Dihydrolipoyl dehydrogenase</fullName>
        <ecNumber evidence="3 11">1.8.1.4</ecNumber>
    </recommendedName>
</protein>
<evidence type="ECO:0000256" key="1">
    <source>
        <dbReference type="ARBA" id="ARBA00004123"/>
    </source>
</evidence>
<dbReference type="Pfam" id="PF02854">
    <property type="entry name" value="MIF4G"/>
    <property type="match status" value="1"/>
</dbReference>
<evidence type="ECO:0000256" key="6">
    <source>
        <dbReference type="ARBA" id="ARBA00023002"/>
    </source>
</evidence>
<dbReference type="InterPro" id="IPR004099">
    <property type="entry name" value="Pyr_nucl-diS_OxRdtase_dimer"/>
</dbReference>
<feature type="compositionally biased region" description="Acidic residues" evidence="12">
    <location>
        <begin position="1686"/>
        <end position="1697"/>
    </location>
</feature>
<dbReference type="InterPro" id="IPR016156">
    <property type="entry name" value="FAD/NAD-linked_Rdtase_dimer_sf"/>
</dbReference>
<comment type="similarity">
    <text evidence="2 11">Belongs to the class-I pyridine nucleotide-disulfide oxidoreductase family.</text>
</comment>
<dbReference type="Pfam" id="PF02852">
    <property type="entry name" value="Pyr_redox_dim"/>
    <property type="match status" value="1"/>
</dbReference>
<dbReference type="Gene3D" id="1.25.40.180">
    <property type="match status" value="1"/>
</dbReference>
<gene>
    <name evidence="14" type="ORF">BU26DRAFT_508631</name>
</gene>
<dbReference type="SMART" id="SM00543">
    <property type="entry name" value="MIF4G"/>
    <property type="match status" value="1"/>
</dbReference>
<name>A0A6A6I2U9_9PLEO</name>
<reference evidence="14" key="1">
    <citation type="journal article" date="2020" name="Stud. Mycol.">
        <title>101 Dothideomycetes genomes: a test case for predicting lifestyles and emergence of pathogens.</title>
        <authorList>
            <person name="Haridas S."/>
            <person name="Albert R."/>
            <person name="Binder M."/>
            <person name="Bloem J."/>
            <person name="Labutti K."/>
            <person name="Salamov A."/>
            <person name="Andreopoulos B."/>
            <person name="Baker S."/>
            <person name="Barry K."/>
            <person name="Bills G."/>
            <person name="Bluhm B."/>
            <person name="Cannon C."/>
            <person name="Castanera R."/>
            <person name="Culley D."/>
            <person name="Daum C."/>
            <person name="Ezra D."/>
            <person name="Gonzalez J."/>
            <person name="Henrissat B."/>
            <person name="Kuo A."/>
            <person name="Liang C."/>
            <person name="Lipzen A."/>
            <person name="Lutzoni F."/>
            <person name="Magnuson J."/>
            <person name="Mondo S."/>
            <person name="Nolan M."/>
            <person name="Ohm R."/>
            <person name="Pangilinan J."/>
            <person name="Park H.-J."/>
            <person name="Ramirez L."/>
            <person name="Alfaro M."/>
            <person name="Sun H."/>
            <person name="Tritt A."/>
            <person name="Yoshinaga Y."/>
            <person name="Zwiers L.-H."/>
            <person name="Turgeon B."/>
            <person name="Goodwin S."/>
            <person name="Spatafora J."/>
            <person name="Crous P."/>
            <person name="Grigoriev I."/>
        </authorList>
    </citation>
    <scope>NUCLEOTIDE SEQUENCE</scope>
    <source>
        <strain evidence="14">CBS 122368</strain>
    </source>
</reference>
<dbReference type="FunFam" id="1.25.40.180:FF:000050">
    <property type="entry name" value="Nuclear protein (Sgd1), putative"/>
    <property type="match status" value="1"/>
</dbReference>
<keyword evidence="4 11" id="KW-0285">Flavoprotein</keyword>
<dbReference type="SUPFAM" id="SSF51905">
    <property type="entry name" value="FAD/NAD(P)-binding domain"/>
    <property type="match status" value="1"/>
</dbReference>
<dbReference type="GO" id="GO:0050660">
    <property type="term" value="F:flavin adenine dinucleotide binding"/>
    <property type="evidence" value="ECO:0007669"/>
    <property type="project" value="InterPro"/>
</dbReference>
<dbReference type="SUPFAM" id="SSF55424">
    <property type="entry name" value="FAD/NAD-linked reductases, dimerisation (C-terminal) domain"/>
    <property type="match status" value="1"/>
</dbReference>
<evidence type="ECO:0000256" key="12">
    <source>
        <dbReference type="SAM" id="MobiDB-lite"/>
    </source>
</evidence>
<dbReference type="Gene3D" id="3.30.390.30">
    <property type="match status" value="1"/>
</dbReference>
<dbReference type="FunFam" id="3.50.50.60:FF:000025">
    <property type="entry name" value="Dihydrolipoyl dehydrogenase"/>
    <property type="match status" value="1"/>
</dbReference>
<dbReference type="InterPro" id="IPR050151">
    <property type="entry name" value="Class-I_Pyr_Nuc-Dis_Oxidored"/>
</dbReference>
<feature type="region of interest" description="Disordered" evidence="12">
    <location>
        <begin position="1354"/>
        <end position="1401"/>
    </location>
</feature>
<keyword evidence="5 11" id="KW-0274">FAD</keyword>
<dbReference type="GO" id="GO:0045252">
    <property type="term" value="C:oxoglutarate dehydrogenase complex"/>
    <property type="evidence" value="ECO:0007669"/>
    <property type="project" value="TreeGrafter"/>
</dbReference>
<evidence type="ECO:0000256" key="5">
    <source>
        <dbReference type="ARBA" id="ARBA00022827"/>
    </source>
</evidence>
<keyword evidence="9" id="KW-0539">Nucleus</keyword>
<dbReference type="GO" id="GO:0004148">
    <property type="term" value="F:dihydrolipoyl dehydrogenase (NADH) activity"/>
    <property type="evidence" value="ECO:0007669"/>
    <property type="project" value="UniProtKB-EC"/>
</dbReference>
<evidence type="ECO:0000256" key="11">
    <source>
        <dbReference type="RuleBase" id="RU003692"/>
    </source>
</evidence>
<dbReference type="PROSITE" id="PS00076">
    <property type="entry name" value="PYRIDINE_REDOX_1"/>
    <property type="match status" value="1"/>
</dbReference>
<keyword evidence="8" id="KW-1015">Disulfide bond</keyword>
<dbReference type="EMBL" id="ML987202">
    <property type="protein sequence ID" value="KAF2244616.1"/>
    <property type="molecule type" value="Genomic_DNA"/>
</dbReference>
<evidence type="ECO:0000256" key="8">
    <source>
        <dbReference type="ARBA" id="ARBA00023157"/>
    </source>
</evidence>
<feature type="region of interest" description="Disordered" evidence="12">
    <location>
        <begin position="1"/>
        <end position="274"/>
    </location>
</feature>
<dbReference type="RefSeq" id="XP_033679620.1">
    <property type="nucleotide sequence ID" value="XM_033827097.1"/>
</dbReference>
<dbReference type="Proteomes" id="UP000800094">
    <property type="component" value="Unassembled WGS sequence"/>
</dbReference>
<dbReference type="OrthoDB" id="361797at2759"/>
<feature type="compositionally biased region" description="Basic residues" evidence="12">
    <location>
        <begin position="1630"/>
        <end position="1645"/>
    </location>
</feature>
<keyword evidence="15" id="KW-1185">Reference proteome</keyword>
<evidence type="ECO:0000256" key="9">
    <source>
        <dbReference type="ARBA" id="ARBA00023242"/>
    </source>
</evidence>
<dbReference type="PRINTS" id="PR00411">
    <property type="entry name" value="PNDRDTASEI"/>
</dbReference>
<dbReference type="SUPFAM" id="SSF48371">
    <property type="entry name" value="ARM repeat"/>
    <property type="match status" value="1"/>
</dbReference>
<dbReference type="CDD" id="cd22289">
    <property type="entry name" value="RecQL4_SLD2_NTD"/>
    <property type="match status" value="1"/>
</dbReference>
<feature type="domain" description="MI" evidence="13">
    <location>
        <begin position="610"/>
        <end position="742"/>
    </location>
</feature>
<comment type="catalytic activity">
    <reaction evidence="11">
        <text>N(6)-[(R)-dihydrolipoyl]-L-lysyl-[protein] + NAD(+) = N(6)-[(R)-lipoyl]-L-lysyl-[protein] + NADH + H(+)</text>
        <dbReference type="Rhea" id="RHEA:15045"/>
        <dbReference type="Rhea" id="RHEA-COMP:10474"/>
        <dbReference type="Rhea" id="RHEA-COMP:10475"/>
        <dbReference type="ChEBI" id="CHEBI:15378"/>
        <dbReference type="ChEBI" id="CHEBI:57540"/>
        <dbReference type="ChEBI" id="CHEBI:57945"/>
        <dbReference type="ChEBI" id="CHEBI:83099"/>
        <dbReference type="ChEBI" id="CHEBI:83100"/>
        <dbReference type="EC" id="1.8.1.4"/>
    </reaction>
</comment>
<dbReference type="Pfam" id="PF07992">
    <property type="entry name" value="Pyr_redox_2"/>
    <property type="match status" value="1"/>
</dbReference>
<dbReference type="SMART" id="SM00544">
    <property type="entry name" value="MA3"/>
    <property type="match status" value="1"/>
</dbReference>
<feature type="compositionally biased region" description="Low complexity" evidence="12">
    <location>
        <begin position="1710"/>
        <end position="1722"/>
    </location>
</feature>
<organism evidence="14 15">
    <name type="scientific">Trematosphaeria pertusa</name>
    <dbReference type="NCBI Taxonomy" id="390896"/>
    <lineage>
        <taxon>Eukaryota</taxon>
        <taxon>Fungi</taxon>
        <taxon>Dikarya</taxon>
        <taxon>Ascomycota</taxon>
        <taxon>Pezizomycotina</taxon>
        <taxon>Dothideomycetes</taxon>
        <taxon>Pleosporomycetidae</taxon>
        <taxon>Pleosporales</taxon>
        <taxon>Massarineae</taxon>
        <taxon>Trematosphaeriaceae</taxon>
        <taxon>Trematosphaeria</taxon>
    </lineage>
</organism>
<dbReference type="InterPro" id="IPR021110">
    <property type="entry name" value="DNA_rep_checkpnt_protein"/>
</dbReference>
<comment type="cofactor">
    <cofactor evidence="11">
        <name>FAD</name>
        <dbReference type="ChEBI" id="CHEBI:57692"/>
    </cofactor>
    <text evidence="11">Binds 1 FAD per subunit.</text>
</comment>
<dbReference type="FunFam" id="3.30.390.30:FF:000001">
    <property type="entry name" value="Dihydrolipoyl dehydrogenase"/>
    <property type="match status" value="1"/>
</dbReference>
<dbReference type="Gene3D" id="3.50.50.60">
    <property type="entry name" value="FAD/NAD(P)-binding domain"/>
    <property type="match status" value="2"/>
</dbReference>
<comment type="subcellular location">
    <subcellularLocation>
        <location evidence="1">Nucleus</location>
    </subcellularLocation>
</comment>
<feature type="compositionally biased region" description="Basic residues" evidence="12">
    <location>
        <begin position="1735"/>
        <end position="1754"/>
    </location>
</feature>
<evidence type="ECO:0000313" key="15">
    <source>
        <dbReference type="Proteomes" id="UP000800094"/>
    </source>
</evidence>
<dbReference type="GeneID" id="54580427"/>
<feature type="compositionally biased region" description="Basic and acidic residues" evidence="12">
    <location>
        <begin position="1465"/>
        <end position="1481"/>
    </location>
</feature>
<feature type="region of interest" description="Disordered" evidence="12">
    <location>
        <begin position="1459"/>
        <end position="1484"/>
    </location>
</feature>
<dbReference type="InterPro" id="IPR003891">
    <property type="entry name" value="Initiation_fac_eIF4g_MI"/>
</dbReference>
<keyword evidence="6 11" id="KW-0560">Oxidoreductase</keyword>
<dbReference type="NCBIfam" id="TIGR01350">
    <property type="entry name" value="lipoamide_DH"/>
    <property type="match status" value="1"/>
</dbReference>
<dbReference type="GO" id="GO:0045333">
    <property type="term" value="P:cellular respiration"/>
    <property type="evidence" value="ECO:0007669"/>
    <property type="project" value="UniProtKB-ARBA"/>
</dbReference>
<dbReference type="Gene3D" id="1.10.10.1460">
    <property type="match status" value="1"/>
</dbReference>
<evidence type="ECO:0000256" key="10">
    <source>
        <dbReference type="ARBA" id="ARBA00023284"/>
    </source>
</evidence>
<dbReference type="GO" id="GO:0006103">
    <property type="term" value="P:2-oxoglutarate metabolic process"/>
    <property type="evidence" value="ECO:0007669"/>
    <property type="project" value="TreeGrafter"/>
</dbReference>
<dbReference type="InterPro" id="IPR003890">
    <property type="entry name" value="MIF4G-like_typ-3"/>
</dbReference>
<dbReference type="Pfam" id="PF02847">
    <property type="entry name" value="MA3"/>
    <property type="match status" value="1"/>
</dbReference>